<evidence type="ECO:0000313" key="1">
    <source>
        <dbReference type="EMBL" id="KAI9915589.1"/>
    </source>
</evidence>
<comment type="caution">
    <text evidence="1">The sequence shown here is derived from an EMBL/GenBank/DDBJ whole genome shotgun (WGS) entry which is preliminary data.</text>
</comment>
<name>A0ACC0WBW8_9STRA</name>
<accession>A0ACC0WBW8</accession>
<sequence>MEVGFKKRTKREVLGRKRSRPLEDVEDAFAPKQDDAADVEQVARSLQELREDQRLREQVLKDERTRHQPTESQEKKPKQAISSDISQYGLHDPKKDGFTNQKLLTLLDGQFTGQSTTTDKDQHEELMNKYIEEKLQQKRRFKTNSTDEDRPDATQTRIPAEDTLYELPEHLKPNVTSSNNSYDNGTDGGILMGNVGIAEVELPRSFLEKTEEATRKALNANNNNVGMKLDAIGGLPTSGLPANFSVDFNRHRTDYVTEMKSLSKVVALFCRLIEVLTNALFFVPDEQHELGFQQVGKHQASDDRAVSRFRKSESRKLRR</sequence>
<reference evidence="1 2" key="1">
    <citation type="journal article" date="2022" name="bioRxiv">
        <title>The genome of the oomycete Peronosclerospora sorghi, a cosmopolitan pathogen of maize and sorghum, is inflated with dispersed pseudogenes.</title>
        <authorList>
            <person name="Fletcher K."/>
            <person name="Martin F."/>
            <person name="Isakeit T."/>
            <person name="Cavanaugh K."/>
            <person name="Magill C."/>
            <person name="Michelmore R."/>
        </authorList>
    </citation>
    <scope>NUCLEOTIDE SEQUENCE [LARGE SCALE GENOMIC DNA]</scope>
    <source>
        <strain evidence="1">P6</strain>
    </source>
</reference>
<evidence type="ECO:0000313" key="2">
    <source>
        <dbReference type="Proteomes" id="UP001163321"/>
    </source>
</evidence>
<dbReference type="Proteomes" id="UP001163321">
    <property type="component" value="Chromosome 3"/>
</dbReference>
<keyword evidence="2" id="KW-1185">Reference proteome</keyword>
<proteinExistence type="predicted"/>
<protein>
    <submittedName>
        <fullName evidence="1">Uncharacterized protein</fullName>
    </submittedName>
</protein>
<organism evidence="1 2">
    <name type="scientific">Peronosclerospora sorghi</name>
    <dbReference type="NCBI Taxonomy" id="230839"/>
    <lineage>
        <taxon>Eukaryota</taxon>
        <taxon>Sar</taxon>
        <taxon>Stramenopiles</taxon>
        <taxon>Oomycota</taxon>
        <taxon>Peronosporomycetes</taxon>
        <taxon>Peronosporales</taxon>
        <taxon>Peronosporaceae</taxon>
        <taxon>Peronosclerospora</taxon>
    </lineage>
</organism>
<gene>
    <name evidence="1" type="ORF">PsorP6_007263</name>
</gene>
<dbReference type="EMBL" id="CM047582">
    <property type="protein sequence ID" value="KAI9915589.1"/>
    <property type="molecule type" value="Genomic_DNA"/>
</dbReference>